<gene>
    <name evidence="1" type="ORF">QC820_06235</name>
</gene>
<keyword evidence="2" id="KW-1185">Reference proteome</keyword>
<sequence length="194" mass="20618">MLLFGCWTLMALEASGSERFWAEAWGEHDVYYRGEVLEEAALDELRGGFRLGGMELAFGAELTTLIDNQIQLVSLVNITASGVDLVSRTLSDPTGQATLVGPGTGIRINDLTPNGVDLTGLAGFSGVALEDSRGFTAALHQVTNQAIMSGVVTNASGAAIDQRVEIQVQVGNIGRLQMARQRQAIVDAFPGLLR</sequence>
<dbReference type="EMBL" id="JARWAL010000004">
    <property type="protein sequence ID" value="MDR5892410.1"/>
    <property type="molecule type" value="Genomic_DNA"/>
</dbReference>
<evidence type="ECO:0000313" key="1">
    <source>
        <dbReference type="EMBL" id="MDR5892410.1"/>
    </source>
</evidence>
<dbReference type="Proteomes" id="UP001252270">
    <property type="component" value="Unassembled WGS sequence"/>
</dbReference>
<name>A0ABU1GK64_9GAMM</name>
<dbReference type="RefSeq" id="WP_309636205.1">
    <property type="nucleotide sequence ID" value="NZ_JARWAL010000004.1"/>
</dbReference>
<comment type="caution">
    <text evidence="1">The sequence shown here is derived from an EMBL/GenBank/DDBJ whole genome shotgun (WGS) entry which is preliminary data.</text>
</comment>
<reference evidence="1 2" key="1">
    <citation type="submission" date="2023-04" db="EMBL/GenBank/DDBJ databases">
        <title>A long-awaited taxogenomic arrangement of the family Halomonadaceae.</title>
        <authorList>
            <person name="De La Haba R."/>
            <person name="Chuvochina M."/>
            <person name="Wittouck S."/>
            <person name="Arahal D.R."/>
            <person name="Sanchez-Porro C."/>
            <person name="Hugenholtz P."/>
            <person name="Ventosa A."/>
        </authorList>
    </citation>
    <scope>NUCLEOTIDE SEQUENCE [LARGE SCALE GENOMIC DNA]</scope>
    <source>
        <strain evidence="1 2">DSM 17332</strain>
    </source>
</reference>
<proteinExistence type="predicted"/>
<accession>A0ABU1GK64</accession>
<organism evidence="1 2">
    <name type="scientific">Halomonas mongoliensis</name>
    <dbReference type="NCBI Taxonomy" id="321265"/>
    <lineage>
        <taxon>Bacteria</taxon>
        <taxon>Pseudomonadati</taxon>
        <taxon>Pseudomonadota</taxon>
        <taxon>Gammaproteobacteria</taxon>
        <taxon>Oceanospirillales</taxon>
        <taxon>Halomonadaceae</taxon>
        <taxon>Halomonas</taxon>
    </lineage>
</organism>
<evidence type="ECO:0000313" key="2">
    <source>
        <dbReference type="Proteomes" id="UP001252270"/>
    </source>
</evidence>
<protein>
    <submittedName>
        <fullName evidence="1">Uncharacterized protein</fullName>
    </submittedName>
</protein>